<feature type="domain" description="Dynamin N-terminal" evidence="7">
    <location>
        <begin position="50"/>
        <end position="268"/>
    </location>
</feature>
<evidence type="ECO:0000256" key="4">
    <source>
        <dbReference type="ARBA" id="ARBA00023134"/>
    </source>
</evidence>
<keyword evidence="2" id="KW-0547">Nucleotide-binding</keyword>
<dbReference type="AlphaFoldDB" id="A0A9J6P3Q6"/>
<evidence type="ECO:0000313" key="9">
    <source>
        <dbReference type="Proteomes" id="UP001056429"/>
    </source>
</evidence>
<keyword evidence="9" id="KW-1185">Reference proteome</keyword>
<dbReference type="GO" id="GO:0003924">
    <property type="term" value="F:GTPase activity"/>
    <property type="evidence" value="ECO:0007669"/>
    <property type="project" value="InterPro"/>
</dbReference>
<evidence type="ECO:0000256" key="3">
    <source>
        <dbReference type="ARBA" id="ARBA00022801"/>
    </source>
</evidence>
<sequence length="678" mass="78161">MITNDYKKIKQAVLGLYNEFEKVVAKNNKQVNKSIVKQVKDIKNEQFKLMIVGEAKSGKSTFINAYLGKKILPMHEQQCTSSIIKIYCDEKYELVATNAGKGRTTIRGDKAIKEFLKNHAALKEEYRCIPVTSINNELLIKYKGKPQNRTIKEFISAVAKDNIYNLTTEEYDELIKKYIRENSENWKKIITEIEIKYPLSEDMKGIVLIDSPGVNADGNVGVVAEEYMENANAVIFVKSLYGQAIESSSFTNFLKSQSANRHKETMFLVLTGTSNITKVGVANLKAQAVDMYGKTISENKIICVDSKVQLFLNKCKELGREDLVDRYFVDLKKQDKSFAPARLCWLETGKDFEEFENEMEKLSDFVKVHEAIEKFARKANYLLLLSFLDNLKAEYKKYLGFLESQIQLLKESVDDPKELKKKISEKIEEIENIHVKISEGIQDIQSKYEDNLNCEGIIVNTVEEKRKEYERKLESFLQMSDEEVTDNDFKQLELLTFNMIEEVKDLRKKLGEQIIAECNEKLIQMANGMEDIPVEAFSPNFTQGDFEDIKNETYNNADETRDIEEGITFKTTRKVSVHSRSKHLRLVANSISNRFEAITDTLKMNLLNYTACCFQKYREKLEENKVELESDYNSLLEKKATAESILETIKEYESRSKDIKENLDSLKLLKKGVENHVN</sequence>
<dbReference type="EMBL" id="JAGSOJ010000003">
    <property type="protein sequence ID" value="MCM1991319.1"/>
    <property type="molecule type" value="Genomic_DNA"/>
</dbReference>
<dbReference type="Proteomes" id="UP001056429">
    <property type="component" value="Unassembled WGS sequence"/>
</dbReference>
<dbReference type="GO" id="GO:0016020">
    <property type="term" value="C:membrane"/>
    <property type="evidence" value="ECO:0007669"/>
    <property type="project" value="UniProtKB-SubCell"/>
</dbReference>
<dbReference type="Pfam" id="PF00350">
    <property type="entry name" value="Dynamin_N"/>
    <property type="match status" value="1"/>
</dbReference>
<organism evidence="8 9">
    <name type="scientific">Oceanirhabdus seepicola</name>
    <dbReference type="NCBI Taxonomy" id="2828781"/>
    <lineage>
        <taxon>Bacteria</taxon>
        <taxon>Bacillati</taxon>
        <taxon>Bacillota</taxon>
        <taxon>Clostridia</taxon>
        <taxon>Eubacteriales</taxon>
        <taxon>Clostridiaceae</taxon>
        <taxon>Oceanirhabdus</taxon>
    </lineage>
</organism>
<dbReference type="GO" id="GO:0005525">
    <property type="term" value="F:GTP binding"/>
    <property type="evidence" value="ECO:0007669"/>
    <property type="project" value="UniProtKB-KW"/>
</dbReference>
<keyword evidence="6" id="KW-0175">Coiled coil</keyword>
<dbReference type="GO" id="GO:0008053">
    <property type="term" value="P:mitochondrial fusion"/>
    <property type="evidence" value="ECO:0007669"/>
    <property type="project" value="TreeGrafter"/>
</dbReference>
<evidence type="ECO:0000313" key="8">
    <source>
        <dbReference type="EMBL" id="MCM1991319.1"/>
    </source>
</evidence>
<gene>
    <name evidence="8" type="ORF">KDK92_16415</name>
</gene>
<evidence type="ECO:0000256" key="5">
    <source>
        <dbReference type="ARBA" id="ARBA00023136"/>
    </source>
</evidence>
<name>A0A9J6P3Q6_9CLOT</name>
<dbReference type="InterPro" id="IPR027417">
    <property type="entry name" value="P-loop_NTPase"/>
</dbReference>
<keyword evidence="3" id="KW-0378">Hydrolase</keyword>
<dbReference type="Gene3D" id="3.40.50.300">
    <property type="entry name" value="P-loop containing nucleotide triphosphate hydrolases"/>
    <property type="match status" value="1"/>
</dbReference>
<reference evidence="8" key="2">
    <citation type="submission" date="2021-04" db="EMBL/GenBank/DDBJ databases">
        <authorList>
            <person name="Dong X."/>
        </authorList>
    </citation>
    <scope>NUCLEOTIDE SEQUENCE</scope>
    <source>
        <strain evidence="8">ZWT</strain>
    </source>
</reference>
<reference evidence="8" key="1">
    <citation type="journal article" date="2021" name="mSystems">
        <title>Bacteria and Archaea Synergistically Convert Glycine Betaine to Biogenic Methane in the Formosa Cold Seep of the South China Sea.</title>
        <authorList>
            <person name="Li L."/>
            <person name="Zhang W."/>
            <person name="Zhang S."/>
            <person name="Song L."/>
            <person name="Sun Q."/>
            <person name="Zhang H."/>
            <person name="Xiang H."/>
            <person name="Dong X."/>
        </authorList>
    </citation>
    <scope>NUCLEOTIDE SEQUENCE</scope>
    <source>
        <strain evidence="8">ZWT</strain>
    </source>
</reference>
<dbReference type="RefSeq" id="WP_250860426.1">
    <property type="nucleotide sequence ID" value="NZ_JAGSOJ010000003.1"/>
</dbReference>
<evidence type="ECO:0000259" key="7">
    <source>
        <dbReference type="Pfam" id="PF00350"/>
    </source>
</evidence>
<keyword evidence="4" id="KW-0342">GTP-binding</keyword>
<evidence type="ECO:0000256" key="2">
    <source>
        <dbReference type="ARBA" id="ARBA00022741"/>
    </source>
</evidence>
<protein>
    <submittedName>
        <fullName evidence="8">Dynamin family protein</fullName>
    </submittedName>
</protein>
<comment type="subcellular location">
    <subcellularLocation>
        <location evidence="1">Membrane</location>
    </subcellularLocation>
</comment>
<dbReference type="SUPFAM" id="SSF52540">
    <property type="entry name" value="P-loop containing nucleoside triphosphate hydrolases"/>
    <property type="match status" value="1"/>
</dbReference>
<evidence type="ECO:0000256" key="6">
    <source>
        <dbReference type="SAM" id="Coils"/>
    </source>
</evidence>
<proteinExistence type="predicted"/>
<keyword evidence="5" id="KW-0472">Membrane</keyword>
<evidence type="ECO:0000256" key="1">
    <source>
        <dbReference type="ARBA" id="ARBA00004370"/>
    </source>
</evidence>
<dbReference type="InterPro" id="IPR045063">
    <property type="entry name" value="Dynamin_N"/>
</dbReference>
<dbReference type="PANTHER" id="PTHR10465">
    <property type="entry name" value="TRANSMEMBRANE GTPASE FZO1"/>
    <property type="match status" value="1"/>
</dbReference>
<accession>A0A9J6P3Q6</accession>
<dbReference type="InterPro" id="IPR027094">
    <property type="entry name" value="Mitofusin_fam"/>
</dbReference>
<dbReference type="PANTHER" id="PTHR10465:SF0">
    <property type="entry name" value="SARCALUMENIN"/>
    <property type="match status" value="1"/>
</dbReference>
<comment type="caution">
    <text evidence="8">The sequence shown here is derived from an EMBL/GenBank/DDBJ whole genome shotgun (WGS) entry which is preliminary data.</text>
</comment>
<feature type="coiled-coil region" evidence="6">
    <location>
        <begin position="618"/>
        <end position="669"/>
    </location>
</feature>